<dbReference type="RefSeq" id="WP_146325764.1">
    <property type="nucleotide sequence ID" value="NZ_CP047080.1"/>
</dbReference>
<organism evidence="2 3">
    <name type="scientific">Corynebacterium canis</name>
    <dbReference type="NCBI Taxonomy" id="679663"/>
    <lineage>
        <taxon>Bacteria</taxon>
        <taxon>Bacillati</taxon>
        <taxon>Actinomycetota</taxon>
        <taxon>Actinomycetes</taxon>
        <taxon>Mycobacteriales</taxon>
        <taxon>Corynebacteriaceae</taxon>
        <taxon>Corynebacterium</taxon>
    </lineage>
</organism>
<keyword evidence="3" id="KW-1185">Reference proteome</keyword>
<feature type="coiled-coil region" evidence="1">
    <location>
        <begin position="80"/>
        <end position="142"/>
    </location>
</feature>
<dbReference type="EMBL" id="VOHM01000052">
    <property type="protein sequence ID" value="TWT16943.1"/>
    <property type="molecule type" value="Genomic_DNA"/>
</dbReference>
<reference evidence="2 3" key="1">
    <citation type="submission" date="2019-08" db="EMBL/GenBank/DDBJ databases">
        <authorList>
            <person name="Lei W."/>
        </authorList>
    </citation>
    <scope>NUCLEOTIDE SEQUENCE [LARGE SCALE GENOMIC DNA]</scope>
    <source>
        <strain evidence="2 3">CCUG 58627</strain>
    </source>
</reference>
<comment type="caution">
    <text evidence="2">The sequence shown here is derived from an EMBL/GenBank/DDBJ whole genome shotgun (WGS) entry which is preliminary data.</text>
</comment>
<name>A0A5C5TRM8_9CORY</name>
<sequence>MSVQIPPVDPDRTFTAEQRREIVLAHAETKHGLKGEFLRAAGVTPRQLYLWRRQLAAGTLDIGLTPRENIPMSDENIVEFSRLTQRNQELEALNAELGAERAKLETERAKWETARAKWETRHAKLEARIAELEKVVADKDAATTAHAKAVEAMGKAIAAMQKYTDR</sequence>
<accession>A0A5C5TRM8</accession>
<gene>
    <name evidence="2" type="ORF">FRX94_12985</name>
</gene>
<keyword evidence="1" id="KW-0175">Coiled coil</keyword>
<dbReference type="Proteomes" id="UP000320791">
    <property type="component" value="Unassembled WGS sequence"/>
</dbReference>
<dbReference type="AlphaFoldDB" id="A0A5C5TRM8"/>
<protein>
    <submittedName>
        <fullName evidence="2">Transposase</fullName>
    </submittedName>
</protein>
<evidence type="ECO:0000313" key="3">
    <source>
        <dbReference type="Proteomes" id="UP000320791"/>
    </source>
</evidence>
<dbReference type="OrthoDB" id="3837902at2"/>
<evidence type="ECO:0000313" key="2">
    <source>
        <dbReference type="EMBL" id="TWT16943.1"/>
    </source>
</evidence>
<evidence type="ECO:0000256" key="1">
    <source>
        <dbReference type="SAM" id="Coils"/>
    </source>
</evidence>
<dbReference type="Gene3D" id="6.10.140.920">
    <property type="match status" value="1"/>
</dbReference>
<proteinExistence type="predicted"/>